<gene>
    <name evidence="17" type="ORF">H8R92_05125</name>
</gene>
<dbReference type="GO" id="GO:0005829">
    <property type="term" value="C:cytosol"/>
    <property type="evidence" value="ECO:0007669"/>
    <property type="project" value="TreeGrafter"/>
</dbReference>
<evidence type="ECO:0000259" key="16">
    <source>
        <dbReference type="PROSITE" id="PS51671"/>
    </source>
</evidence>
<dbReference type="GO" id="GO:0009089">
    <property type="term" value="P:lysine biosynthetic process via diaminopimelate"/>
    <property type="evidence" value="ECO:0007669"/>
    <property type="project" value="UniProtKB-UniPathway"/>
</dbReference>
<reference evidence="17" key="1">
    <citation type="submission" date="2020-08" db="EMBL/GenBank/DDBJ databases">
        <title>Genome public.</title>
        <authorList>
            <person name="Liu C."/>
            <person name="Sun Q."/>
        </authorList>
    </citation>
    <scope>NUCLEOTIDE SEQUENCE</scope>
    <source>
        <strain evidence="17">NSJ-42</strain>
    </source>
</reference>
<dbReference type="InterPro" id="IPR005260">
    <property type="entry name" value="Asp_kin_monofn"/>
</dbReference>
<organism evidence="17 18">
    <name type="scientific">Clostridium lentum</name>
    <dbReference type="NCBI Taxonomy" id="2763037"/>
    <lineage>
        <taxon>Bacteria</taxon>
        <taxon>Bacillati</taxon>
        <taxon>Bacillota</taxon>
        <taxon>Clostridia</taxon>
        <taxon>Eubacteriales</taxon>
        <taxon>Clostridiaceae</taxon>
        <taxon>Clostridium</taxon>
    </lineage>
</organism>
<keyword evidence="15" id="KW-0028">Amino-acid biosynthesis</keyword>
<dbReference type="PROSITE" id="PS00324">
    <property type="entry name" value="ASPARTOKINASE"/>
    <property type="match status" value="1"/>
</dbReference>
<evidence type="ECO:0000256" key="5">
    <source>
        <dbReference type="ARBA" id="ARBA00010122"/>
    </source>
</evidence>
<dbReference type="PANTHER" id="PTHR21499">
    <property type="entry name" value="ASPARTATE KINASE"/>
    <property type="match status" value="1"/>
</dbReference>
<evidence type="ECO:0000256" key="15">
    <source>
        <dbReference type="RuleBase" id="RU004249"/>
    </source>
</evidence>
<evidence type="ECO:0000256" key="11">
    <source>
        <dbReference type="ARBA" id="ARBA00023154"/>
    </source>
</evidence>
<dbReference type="GO" id="GO:0004072">
    <property type="term" value="F:aspartate kinase activity"/>
    <property type="evidence" value="ECO:0007669"/>
    <property type="project" value="UniProtKB-EC"/>
</dbReference>
<evidence type="ECO:0000256" key="14">
    <source>
        <dbReference type="RuleBase" id="RU003448"/>
    </source>
</evidence>
<dbReference type="InterPro" id="IPR036393">
    <property type="entry name" value="AceGlu_kinase-like_sf"/>
</dbReference>
<dbReference type="GO" id="GO:0005524">
    <property type="term" value="F:ATP binding"/>
    <property type="evidence" value="ECO:0007669"/>
    <property type="project" value="UniProtKB-KW"/>
</dbReference>
<dbReference type="UniPathway" id="UPA00034">
    <property type="reaction ID" value="UER00015"/>
</dbReference>
<dbReference type="GO" id="GO:0019877">
    <property type="term" value="P:diaminopimelate biosynthetic process"/>
    <property type="evidence" value="ECO:0007669"/>
    <property type="project" value="UniProtKB-KW"/>
</dbReference>
<dbReference type="PANTHER" id="PTHR21499:SF67">
    <property type="entry name" value="ASPARTOKINASE 3"/>
    <property type="match status" value="1"/>
</dbReference>
<dbReference type="Proteomes" id="UP000662088">
    <property type="component" value="Unassembled WGS sequence"/>
</dbReference>
<comment type="function">
    <text evidence="1">Catalyzes the phosphorylation of the beta-carboxyl group of aspartic acid with ATP to yield 4-phospho-L-aspartate, which is involved in the branched biosynthetic pathway leading to the biosynthesis of amino acids threonine, isoleucine and methionine.</text>
</comment>
<evidence type="ECO:0000256" key="10">
    <source>
        <dbReference type="ARBA" id="ARBA00022915"/>
    </source>
</evidence>
<dbReference type="Pfam" id="PF22468">
    <property type="entry name" value="ACT_9"/>
    <property type="match status" value="1"/>
</dbReference>
<evidence type="ECO:0000313" key="18">
    <source>
        <dbReference type="Proteomes" id="UP000662088"/>
    </source>
</evidence>
<dbReference type="GO" id="GO:0009088">
    <property type="term" value="P:threonine biosynthetic process"/>
    <property type="evidence" value="ECO:0007669"/>
    <property type="project" value="UniProtKB-UniPathway"/>
</dbReference>
<evidence type="ECO:0000256" key="4">
    <source>
        <dbReference type="ARBA" id="ARBA00005139"/>
    </source>
</evidence>
<keyword evidence="11" id="KW-0457">Lysine biosynthesis</keyword>
<evidence type="ECO:0000256" key="1">
    <source>
        <dbReference type="ARBA" id="ARBA00003121"/>
    </source>
</evidence>
<dbReference type="InterPro" id="IPR002912">
    <property type="entry name" value="ACT_dom"/>
</dbReference>
<dbReference type="EC" id="2.7.2.4" evidence="14"/>
<dbReference type="InterPro" id="IPR018042">
    <property type="entry name" value="Aspartate_kinase_CS"/>
</dbReference>
<dbReference type="Gene3D" id="3.40.1160.10">
    <property type="entry name" value="Acetylglutamate kinase-like"/>
    <property type="match status" value="1"/>
</dbReference>
<name>A0A8I0DP45_9CLOT</name>
<evidence type="ECO:0000256" key="3">
    <source>
        <dbReference type="ARBA" id="ARBA00004986"/>
    </source>
</evidence>
<dbReference type="NCBIfam" id="NF006540">
    <property type="entry name" value="PRK09034.1"/>
    <property type="match status" value="1"/>
</dbReference>
<comment type="similarity">
    <text evidence="5 14">Belongs to the aspartokinase family.</text>
</comment>
<keyword evidence="9 13" id="KW-0067">ATP-binding</keyword>
<keyword evidence="10" id="KW-0220">Diaminopimelate biosynthesis</keyword>
<dbReference type="UniPathway" id="UPA00050">
    <property type="reaction ID" value="UER00461"/>
</dbReference>
<evidence type="ECO:0000256" key="9">
    <source>
        <dbReference type="ARBA" id="ARBA00022840"/>
    </source>
</evidence>
<keyword evidence="7 13" id="KW-0547">Nucleotide-binding</keyword>
<dbReference type="RefSeq" id="WP_186834878.1">
    <property type="nucleotide sequence ID" value="NZ_JACOOQ010000006.1"/>
</dbReference>
<feature type="domain" description="ACT" evidence="16">
    <location>
        <begin position="377"/>
        <end position="447"/>
    </location>
</feature>
<evidence type="ECO:0000256" key="12">
    <source>
        <dbReference type="ARBA" id="ARBA00047872"/>
    </source>
</evidence>
<feature type="binding site" evidence="13">
    <location>
        <begin position="207"/>
        <end position="208"/>
    </location>
    <ligand>
        <name>ATP</name>
        <dbReference type="ChEBI" id="CHEBI:30616"/>
    </ligand>
</feature>
<proteinExistence type="inferred from homology"/>
<comment type="pathway">
    <text evidence="3 15">Amino-acid biosynthesis; L-methionine biosynthesis via de novo pathway; L-homoserine from L-aspartate: step 1/3.</text>
</comment>
<evidence type="ECO:0000256" key="2">
    <source>
        <dbReference type="ARBA" id="ARBA00004766"/>
    </source>
</evidence>
<dbReference type="PIRSF" id="PIRSF000726">
    <property type="entry name" value="Asp_kin"/>
    <property type="match status" value="1"/>
</dbReference>
<evidence type="ECO:0000256" key="7">
    <source>
        <dbReference type="ARBA" id="ARBA00022741"/>
    </source>
</evidence>
<dbReference type="CDD" id="cd04911">
    <property type="entry name" value="ACT_AKiii-YclM-BS_1"/>
    <property type="match status" value="1"/>
</dbReference>
<comment type="caution">
    <text evidence="17">The sequence shown here is derived from an EMBL/GenBank/DDBJ whole genome shotgun (WGS) entry which is preliminary data.</text>
</comment>
<dbReference type="UniPathway" id="UPA00051">
    <property type="reaction ID" value="UER00462"/>
</dbReference>
<dbReference type="FunFam" id="3.30.2130.10:FF:000001">
    <property type="entry name" value="Bifunctional aspartokinase/homoserine dehydrogenase"/>
    <property type="match status" value="1"/>
</dbReference>
<feature type="binding site" evidence="13">
    <location>
        <begin position="7"/>
        <end position="10"/>
    </location>
    <ligand>
        <name>ATP</name>
        <dbReference type="ChEBI" id="CHEBI:30616"/>
    </ligand>
</feature>
<comment type="pathway">
    <text evidence="4 15">Amino-acid biosynthesis; L-threonine biosynthesis; L-threonine from L-aspartate: step 1/5.</text>
</comment>
<keyword evidence="8 14" id="KW-0418">Kinase</keyword>
<dbReference type="InterPro" id="IPR045865">
    <property type="entry name" value="ACT-like_dom_sf"/>
</dbReference>
<dbReference type="SUPFAM" id="SSF53633">
    <property type="entry name" value="Carbamate kinase-like"/>
    <property type="match status" value="1"/>
</dbReference>
<dbReference type="InterPro" id="IPR001048">
    <property type="entry name" value="Asp/Glu/Uridylate_kinase"/>
</dbReference>
<dbReference type="EMBL" id="JACOOQ010000006">
    <property type="protein sequence ID" value="MBC5639821.1"/>
    <property type="molecule type" value="Genomic_DNA"/>
</dbReference>
<dbReference type="GO" id="GO:0009090">
    <property type="term" value="P:homoserine biosynthetic process"/>
    <property type="evidence" value="ECO:0007669"/>
    <property type="project" value="TreeGrafter"/>
</dbReference>
<comment type="pathway">
    <text evidence="2 15">Amino-acid biosynthesis; L-lysine biosynthesis via DAP pathway; (S)-tetrahydrodipicolinate from L-aspartate: step 1/4.</text>
</comment>
<dbReference type="InterPro" id="IPR054352">
    <property type="entry name" value="ACT_Aspartokinase"/>
</dbReference>
<comment type="catalytic activity">
    <reaction evidence="12 14">
        <text>L-aspartate + ATP = 4-phospho-L-aspartate + ADP</text>
        <dbReference type="Rhea" id="RHEA:23776"/>
        <dbReference type="ChEBI" id="CHEBI:29991"/>
        <dbReference type="ChEBI" id="CHEBI:30616"/>
        <dbReference type="ChEBI" id="CHEBI:57535"/>
        <dbReference type="ChEBI" id="CHEBI:456216"/>
        <dbReference type="EC" id="2.7.2.4"/>
    </reaction>
</comment>
<evidence type="ECO:0000256" key="8">
    <source>
        <dbReference type="ARBA" id="ARBA00022777"/>
    </source>
</evidence>
<dbReference type="Pfam" id="PF00696">
    <property type="entry name" value="AA_kinase"/>
    <property type="match status" value="1"/>
</dbReference>
<dbReference type="PROSITE" id="PS51671">
    <property type="entry name" value="ACT"/>
    <property type="match status" value="1"/>
</dbReference>
<dbReference type="NCBIfam" id="TIGR00657">
    <property type="entry name" value="asp_kinases"/>
    <property type="match status" value="1"/>
</dbReference>
<dbReference type="CDD" id="cd04916">
    <property type="entry name" value="ACT_AKiii-YclM-BS_2"/>
    <property type="match status" value="1"/>
</dbReference>
<evidence type="ECO:0000256" key="6">
    <source>
        <dbReference type="ARBA" id="ARBA00022679"/>
    </source>
</evidence>
<keyword evidence="18" id="KW-1185">Reference proteome</keyword>
<dbReference type="Gene3D" id="3.30.2130.10">
    <property type="entry name" value="VC0802-like"/>
    <property type="match status" value="1"/>
</dbReference>
<feature type="binding site" evidence="13">
    <location>
        <position position="51"/>
    </location>
    <ligand>
        <name>substrate</name>
    </ligand>
</feature>
<evidence type="ECO:0000256" key="13">
    <source>
        <dbReference type="PIRSR" id="PIRSR000726-1"/>
    </source>
</evidence>
<dbReference type="InterPro" id="IPR001341">
    <property type="entry name" value="Asp_kinase"/>
</dbReference>
<keyword evidence="6 14" id="KW-0808">Transferase</keyword>
<dbReference type="AlphaFoldDB" id="A0A8I0DP45"/>
<protein>
    <recommendedName>
        <fullName evidence="14">Aspartokinase</fullName>
        <ecNumber evidence="14">2.7.2.4</ecNumber>
    </recommendedName>
</protein>
<sequence length="451" mass="49607">MKTIVTKFGGSSLSDANQFKKVKNIFFADEARKFIVPSAPGKRHSKDFKITDVLYLCHGHIQSGIPLDDVFKLISERYESIVEELNIDLNIQNYLNIVKEDLENGASKDYAASRGEYLNGLILAEYLGIDFIDAKDVIKFNRYGTLDNKATELKLKDALSKSEKAVIPGFYGSDPEGNIVTFSRGGSDVTGALVAANINADLYENWTDVSGFLMADPKIVDHPMQIKEITYRELRELSYMGASVLHEEAVFPVRNAGIPINIKNTNAPEDSGTFIISSRENSSNKTLTGIAGKKNFTVISIEKAMMNTELGFCRKVLSILEQNNVSFENMPSGIDSVCVVISDSELKNKLEILVDEIQRSCNPDSIVVHPNMALIATVGAGMANKKGVAVKIFDALSQADINVRMIDQGSSEINILIGIENEDFEKGINAIYNSFSDEYLNVVPIKSTSAN</sequence>
<dbReference type="SUPFAM" id="SSF55021">
    <property type="entry name" value="ACT-like"/>
    <property type="match status" value="2"/>
</dbReference>
<feature type="binding site" evidence="13">
    <location>
        <position position="116"/>
    </location>
    <ligand>
        <name>substrate</name>
    </ligand>
</feature>
<accession>A0A8I0DP45</accession>
<evidence type="ECO:0000313" key="17">
    <source>
        <dbReference type="EMBL" id="MBC5639821.1"/>
    </source>
</evidence>